<keyword evidence="11" id="KW-1185">Reference proteome</keyword>
<evidence type="ECO:0000256" key="9">
    <source>
        <dbReference type="RuleBase" id="RU363036"/>
    </source>
</evidence>
<evidence type="ECO:0000256" key="4">
    <source>
        <dbReference type="ARBA" id="ARBA00022840"/>
    </source>
</evidence>
<evidence type="ECO:0000256" key="5">
    <source>
        <dbReference type="ARBA" id="ARBA00022917"/>
    </source>
</evidence>
<feature type="binding site" evidence="8">
    <location>
        <position position="139"/>
    </location>
    <ligand>
        <name>L-tryptophan</name>
        <dbReference type="ChEBI" id="CHEBI:57912"/>
    </ligand>
</feature>
<dbReference type="Gene3D" id="1.10.240.10">
    <property type="entry name" value="Tyrosyl-Transfer RNA Synthetase"/>
    <property type="match status" value="1"/>
</dbReference>
<evidence type="ECO:0000256" key="7">
    <source>
        <dbReference type="ARBA" id="ARBA00049929"/>
    </source>
</evidence>
<dbReference type="Pfam" id="PF00579">
    <property type="entry name" value="tRNA-synt_1b"/>
    <property type="match status" value="1"/>
</dbReference>
<dbReference type="InterPro" id="IPR002305">
    <property type="entry name" value="aa-tRNA-synth_Ic"/>
</dbReference>
<dbReference type="RefSeq" id="WP_027123261.1">
    <property type="nucleotide sequence ID" value="NZ_CP103423.1"/>
</dbReference>
<dbReference type="EC" id="6.1.1.2" evidence="8"/>
<comment type="catalytic activity">
    <reaction evidence="7 8">
        <text>tRNA(Trp) + L-tryptophan + ATP = L-tryptophyl-tRNA(Trp) + AMP + diphosphate + H(+)</text>
        <dbReference type="Rhea" id="RHEA:24080"/>
        <dbReference type="Rhea" id="RHEA-COMP:9671"/>
        <dbReference type="Rhea" id="RHEA-COMP:9705"/>
        <dbReference type="ChEBI" id="CHEBI:15378"/>
        <dbReference type="ChEBI" id="CHEBI:30616"/>
        <dbReference type="ChEBI" id="CHEBI:33019"/>
        <dbReference type="ChEBI" id="CHEBI:57912"/>
        <dbReference type="ChEBI" id="CHEBI:78442"/>
        <dbReference type="ChEBI" id="CHEBI:78535"/>
        <dbReference type="ChEBI" id="CHEBI:456215"/>
        <dbReference type="EC" id="6.1.1.2"/>
    </reaction>
</comment>
<evidence type="ECO:0000256" key="6">
    <source>
        <dbReference type="ARBA" id="ARBA00023146"/>
    </source>
</evidence>
<evidence type="ECO:0000313" key="10">
    <source>
        <dbReference type="EMBL" id="UWD34390.1"/>
    </source>
</evidence>
<dbReference type="EMBL" id="CP103423">
    <property type="protein sequence ID" value="UWD34390.1"/>
    <property type="molecule type" value="Genomic_DNA"/>
</dbReference>
<feature type="short sequence motif" description="'HIGH' region" evidence="8">
    <location>
        <begin position="11"/>
        <end position="19"/>
    </location>
</feature>
<feature type="short sequence motif" description="'KMSKS' region" evidence="8">
    <location>
        <begin position="199"/>
        <end position="203"/>
    </location>
</feature>
<name>A0ABY5TVZ0_9BACT</name>
<dbReference type="PANTHER" id="PTHR43766:SF1">
    <property type="entry name" value="TRYPTOPHAN--TRNA LIGASE, MITOCHONDRIAL"/>
    <property type="match status" value="1"/>
</dbReference>
<keyword evidence="2 8" id="KW-0436">Ligase</keyword>
<feature type="binding site" evidence="8">
    <location>
        <begin position="10"/>
        <end position="12"/>
    </location>
    <ligand>
        <name>ATP</name>
        <dbReference type="ChEBI" id="CHEBI:30616"/>
    </ligand>
</feature>
<dbReference type="Gene3D" id="3.40.50.620">
    <property type="entry name" value="HUPs"/>
    <property type="match status" value="1"/>
</dbReference>
<feature type="binding site" evidence="8">
    <location>
        <begin position="199"/>
        <end position="203"/>
    </location>
    <ligand>
        <name>ATP</name>
        <dbReference type="ChEBI" id="CHEBI:30616"/>
    </ligand>
</feature>
<evidence type="ECO:0000313" key="11">
    <source>
        <dbReference type="Proteomes" id="UP001058364"/>
    </source>
</evidence>
<dbReference type="Proteomes" id="UP001058364">
    <property type="component" value="Chromosome"/>
</dbReference>
<keyword evidence="4 8" id="KW-0067">ATP-binding</keyword>
<dbReference type="NCBIfam" id="TIGR00233">
    <property type="entry name" value="trpS"/>
    <property type="match status" value="1"/>
</dbReference>
<feature type="binding site" evidence="8">
    <location>
        <position position="190"/>
    </location>
    <ligand>
        <name>ATP</name>
        <dbReference type="ChEBI" id="CHEBI:30616"/>
    </ligand>
</feature>
<dbReference type="InterPro" id="IPR050203">
    <property type="entry name" value="Trp-tRNA_synthetase"/>
</dbReference>
<comment type="function">
    <text evidence="8">Catalyzes the attachment of tryptophan to tRNA(Trp).</text>
</comment>
<keyword evidence="3 8" id="KW-0547">Nucleotide-binding</keyword>
<dbReference type="HAMAP" id="MF_00140_B">
    <property type="entry name" value="Trp_tRNA_synth_B"/>
    <property type="match status" value="1"/>
</dbReference>
<keyword evidence="8" id="KW-0963">Cytoplasm</keyword>
<dbReference type="PRINTS" id="PR01039">
    <property type="entry name" value="TRNASYNTHTRP"/>
</dbReference>
<dbReference type="InterPro" id="IPR014729">
    <property type="entry name" value="Rossmann-like_a/b/a_fold"/>
</dbReference>
<comment type="similarity">
    <text evidence="1 8 9">Belongs to the class-I aminoacyl-tRNA synthetase family.</text>
</comment>
<dbReference type="InterPro" id="IPR002306">
    <property type="entry name" value="Trp-tRNA-ligase"/>
</dbReference>
<feature type="binding site" evidence="8">
    <location>
        <begin position="18"/>
        <end position="19"/>
    </location>
    <ligand>
        <name>ATP</name>
        <dbReference type="ChEBI" id="CHEBI:30616"/>
    </ligand>
</feature>
<evidence type="ECO:0000256" key="1">
    <source>
        <dbReference type="ARBA" id="ARBA00005594"/>
    </source>
</evidence>
<keyword evidence="6 8" id="KW-0030">Aminoacyl-tRNA synthetase</keyword>
<dbReference type="InterPro" id="IPR024109">
    <property type="entry name" value="Trp-tRNA-ligase_bac-type"/>
</dbReference>
<evidence type="ECO:0000256" key="2">
    <source>
        <dbReference type="ARBA" id="ARBA00022598"/>
    </source>
</evidence>
<organism evidence="10 11">
    <name type="scientific">Mesomycoplasma molare</name>
    <dbReference type="NCBI Taxonomy" id="171288"/>
    <lineage>
        <taxon>Bacteria</taxon>
        <taxon>Bacillati</taxon>
        <taxon>Mycoplasmatota</taxon>
        <taxon>Mycoplasmoidales</taxon>
        <taxon>Metamycoplasmataceae</taxon>
        <taxon>Mesomycoplasma</taxon>
    </lineage>
</organism>
<reference evidence="10" key="1">
    <citation type="submission" date="2022-08" db="EMBL/GenBank/DDBJ databases">
        <title>Complete genome sequence of Mycoplasma molare type strain H 542.</title>
        <authorList>
            <person name="Spergser J."/>
        </authorList>
    </citation>
    <scope>NUCLEOTIDE SEQUENCE</scope>
    <source>
        <strain evidence="10">H 542</strain>
    </source>
</reference>
<evidence type="ECO:0000256" key="8">
    <source>
        <dbReference type="HAMAP-Rule" id="MF_00140"/>
    </source>
</evidence>
<gene>
    <name evidence="8 10" type="primary">trpS</name>
    <name evidence="10" type="ORF">NX772_00995</name>
</gene>
<protein>
    <recommendedName>
        <fullName evidence="8">Tryptophan--tRNA ligase</fullName>
        <ecNumber evidence="8">6.1.1.2</ecNumber>
    </recommendedName>
    <alternativeName>
        <fullName evidence="8">Tryptophanyl-tRNA synthetase</fullName>
        <shortName evidence="8">TrpRS</shortName>
    </alternativeName>
</protein>
<proteinExistence type="inferred from homology"/>
<dbReference type="CDD" id="cd00806">
    <property type="entry name" value="TrpRS_core"/>
    <property type="match status" value="1"/>
</dbReference>
<comment type="subcellular location">
    <subcellularLocation>
        <location evidence="8">Cytoplasm</location>
    </subcellularLocation>
</comment>
<sequence>MKKRLVTGIQATGKITLGNYIGAIKNTLKLQNEYEMFIFIADLHTITLPISKTELQKNRKEVFALYLACGIDPEKNTIFFQSDVEEHSVMNWLILVNTTMGELSRMTQFKDKSIKVKSDNGTVHIPTGLLIYPTLMAADILLYNPEVVPVGIDQIQHLELTRNIAERLNNKYKTKFNIPEAFLPKVGAKIMGLQDPTKKMSKSNTNINDSIFLLDDPEVAYKKIMKSVTDSENKVYISENKPGILNLLTIYASLKDIDLKEAEEKFKNNNYKEFKEEVALTVKEFLINLQEKFNLEKNNIDKWANLGKNKAKSVASQTVKYLKERMGL</sequence>
<comment type="subunit">
    <text evidence="8">Homodimer.</text>
</comment>
<feature type="binding site" evidence="8">
    <location>
        <begin position="151"/>
        <end position="153"/>
    </location>
    <ligand>
        <name>ATP</name>
        <dbReference type="ChEBI" id="CHEBI:30616"/>
    </ligand>
</feature>
<keyword evidence="5 8" id="KW-0648">Protein biosynthesis</keyword>
<dbReference type="PANTHER" id="PTHR43766">
    <property type="entry name" value="TRYPTOPHAN--TRNA LIGASE, MITOCHONDRIAL"/>
    <property type="match status" value="1"/>
</dbReference>
<dbReference type="SUPFAM" id="SSF52374">
    <property type="entry name" value="Nucleotidylyl transferase"/>
    <property type="match status" value="1"/>
</dbReference>
<accession>A0ABY5TVZ0</accession>
<evidence type="ECO:0000256" key="3">
    <source>
        <dbReference type="ARBA" id="ARBA00022741"/>
    </source>
</evidence>
<dbReference type="GO" id="GO:0004830">
    <property type="term" value="F:tryptophan-tRNA ligase activity"/>
    <property type="evidence" value="ECO:0007669"/>
    <property type="project" value="UniProtKB-EC"/>
</dbReference>